<feature type="compositionally biased region" description="Basic and acidic residues" evidence="1">
    <location>
        <begin position="65"/>
        <end position="75"/>
    </location>
</feature>
<protein>
    <recommendedName>
        <fullName evidence="4">Conidiation protein 6</fullName>
    </recommendedName>
</protein>
<feature type="region of interest" description="Disordered" evidence="1">
    <location>
        <begin position="1"/>
        <end position="83"/>
    </location>
</feature>
<dbReference type="Proteomes" id="UP000305948">
    <property type="component" value="Unassembled WGS sequence"/>
</dbReference>
<feature type="compositionally biased region" description="Basic and acidic residues" evidence="1">
    <location>
        <begin position="23"/>
        <end position="33"/>
    </location>
</feature>
<dbReference type="InterPro" id="IPR052670">
    <property type="entry name" value="UPF0654_domain"/>
</dbReference>
<sequence length="83" mass="9196">MSKDIGNVARGHKAAISNPNVPEETKERSRQVLEDLEESGELDSAESRNANIARGHKANLSNPHTSEESKQRSEEVLESLEEQ</sequence>
<dbReference type="OrthoDB" id="5419162at2759"/>
<gene>
    <name evidence="2" type="ORF">OE88DRAFT_1739012</name>
</gene>
<evidence type="ECO:0000313" key="2">
    <source>
        <dbReference type="EMBL" id="TFK46976.1"/>
    </source>
</evidence>
<dbReference type="Pfam" id="PF10346">
    <property type="entry name" value="Con-6"/>
    <property type="match status" value="2"/>
</dbReference>
<name>A0A5C3MRF9_9AGAM</name>
<organism evidence="2 3">
    <name type="scientific">Heliocybe sulcata</name>
    <dbReference type="NCBI Taxonomy" id="5364"/>
    <lineage>
        <taxon>Eukaryota</taxon>
        <taxon>Fungi</taxon>
        <taxon>Dikarya</taxon>
        <taxon>Basidiomycota</taxon>
        <taxon>Agaricomycotina</taxon>
        <taxon>Agaricomycetes</taxon>
        <taxon>Gloeophyllales</taxon>
        <taxon>Gloeophyllaceae</taxon>
        <taxon>Heliocybe</taxon>
    </lineage>
</organism>
<dbReference type="PANTHER" id="PTHR36576">
    <property type="entry name" value="UPF0654 PROTEIN C11D3.01C-RELATED"/>
    <property type="match status" value="1"/>
</dbReference>
<evidence type="ECO:0000256" key="1">
    <source>
        <dbReference type="SAM" id="MobiDB-lite"/>
    </source>
</evidence>
<dbReference type="PANTHER" id="PTHR36576:SF1">
    <property type="entry name" value="UPF0654 PROTEIN C11D3.01C-RELATED"/>
    <property type="match status" value="1"/>
</dbReference>
<dbReference type="EMBL" id="ML213526">
    <property type="protein sequence ID" value="TFK46976.1"/>
    <property type="molecule type" value="Genomic_DNA"/>
</dbReference>
<accession>A0A5C3MRF9</accession>
<proteinExistence type="predicted"/>
<feature type="compositionally biased region" description="Acidic residues" evidence="1">
    <location>
        <begin position="34"/>
        <end position="44"/>
    </location>
</feature>
<keyword evidence="3" id="KW-1185">Reference proteome</keyword>
<evidence type="ECO:0008006" key="4">
    <source>
        <dbReference type="Google" id="ProtNLM"/>
    </source>
</evidence>
<dbReference type="GO" id="GO:0005737">
    <property type="term" value="C:cytoplasm"/>
    <property type="evidence" value="ECO:0007669"/>
    <property type="project" value="TreeGrafter"/>
</dbReference>
<evidence type="ECO:0000313" key="3">
    <source>
        <dbReference type="Proteomes" id="UP000305948"/>
    </source>
</evidence>
<dbReference type="AlphaFoldDB" id="A0A5C3MRF9"/>
<dbReference type="InterPro" id="IPR018824">
    <property type="entry name" value="Conidiation-specific_6"/>
</dbReference>
<reference evidence="2 3" key="1">
    <citation type="journal article" date="2019" name="Nat. Ecol. Evol.">
        <title>Megaphylogeny resolves global patterns of mushroom evolution.</title>
        <authorList>
            <person name="Varga T."/>
            <person name="Krizsan K."/>
            <person name="Foldi C."/>
            <person name="Dima B."/>
            <person name="Sanchez-Garcia M."/>
            <person name="Sanchez-Ramirez S."/>
            <person name="Szollosi G.J."/>
            <person name="Szarkandi J.G."/>
            <person name="Papp V."/>
            <person name="Albert L."/>
            <person name="Andreopoulos W."/>
            <person name="Angelini C."/>
            <person name="Antonin V."/>
            <person name="Barry K.W."/>
            <person name="Bougher N.L."/>
            <person name="Buchanan P."/>
            <person name="Buyck B."/>
            <person name="Bense V."/>
            <person name="Catcheside P."/>
            <person name="Chovatia M."/>
            <person name="Cooper J."/>
            <person name="Damon W."/>
            <person name="Desjardin D."/>
            <person name="Finy P."/>
            <person name="Geml J."/>
            <person name="Haridas S."/>
            <person name="Hughes K."/>
            <person name="Justo A."/>
            <person name="Karasinski D."/>
            <person name="Kautmanova I."/>
            <person name="Kiss B."/>
            <person name="Kocsube S."/>
            <person name="Kotiranta H."/>
            <person name="LaButti K.M."/>
            <person name="Lechner B.E."/>
            <person name="Liimatainen K."/>
            <person name="Lipzen A."/>
            <person name="Lukacs Z."/>
            <person name="Mihaltcheva S."/>
            <person name="Morgado L.N."/>
            <person name="Niskanen T."/>
            <person name="Noordeloos M.E."/>
            <person name="Ohm R.A."/>
            <person name="Ortiz-Santana B."/>
            <person name="Ovrebo C."/>
            <person name="Racz N."/>
            <person name="Riley R."/>
            <person name="Savchenko A."/>
            <person name="Shiryaev A."/>
            <person name="Soop K."/>
            <person name="Spirin V."/>
            <person name="Szebenyi C."/>
            <person name="Tomsovsky M."/>
            <person name="Tulloss R.E."/>
            <person name="Uehling J."/>
            <person name="Grigoriev I.V."/>
            <person name="Vagvolgyi C."/>
            <person name="Papp T."/>
            <person name="Martin F.M."/>
            <person name="Miettinen O."/>
            <person name="Hibbett D.S."/>
            <person name="Nagy L.G."/>
        </authorList>
    </citation>
    <scope>NUCLEOTIDE SEQUENCE [LARGE SCALE GENOMIC DNA]</scope>
    <source>
        <strain evidence="2 3">OMC1185</strain>
    </source>
</reference>